<feature type="transmembrane region" description="Helical" evidence="2">
    <location>
        <begin position="12"/>
        <end position="34"/>
    </location>
</feature>
<keyword evidence="2" id="KW-0812">Transmembrane</keyword>
<dbReference type="SUPFAM" id="SSF56672">
    <property type="entry name" value="DNA/RNA polymerases"/>
    <property type="match status" value="1"/>
</dbReference>
<dbReference type="SUPFAM" id="SSF56219">
    <property type="entry name" value="DNase I-like"/>
    <property type="match status" value="1"/>
</dbReference>
<accession>A0A8C1QAP1</accession>
<evidence type="ECO:0000256" key="1">
    <source>
        <dbReference type="SAM" id="MobiDB-lite"/>
    </source>
</evidence>
<feature type="region of interest" description="Disordered" evidence="1">
    <location>
        <begin position="67"/>
        <end position="102"/>
    </location>
</feature>
<evidence type="ECO:0000313" key="5">
    <source>
        <dbReference type="Proteomes" id="UP000694427"/>
    </source>
</evidence>
<dbReference type="GO" id="GO:0008168">
    <property type="term" value="F:methyltransferase activity"/>
    <property type="evidence" value="ECO:0007669"/>
    <property type="project" value="InterPro"/>
</dbReference>
<dbReference type="Pfam" id="PF03372">
    <property type="entry name" value="Exo_endo_phos"/>
    <property type="match status" value="1"/>
</dbReference>
<name>A0A8C1QAP1_CYPCA</name>
<dbReference type="GO" id="GO:0016706">
    <property type="term" value="F:2-oxoglutarate-dependent dioxygenase activity"/>
    <property type="evidence" value="ECO:0007669"/>
    <property type="project" value="InterPro"/>
</dbReference>
<dbReference type="Pfam" id="PF09004">
    <property type="entry name" value="ALKBH8_N"/>
    <property type="match status" value="1"/>
</dbReference>
<dbReference type="InterPro" id="IPR036691">
    <property type="entry name" value="Endo/exonu/phosph_ase_sf"/>
</dbReference>
<dbReference type="AlphaFoldDB" id="A0A8C1QAP1"/>
<protein>
    <recommendedName>
        <fullName evidence="3">Reverse transcriptase domain-containing protein</fullName>
    </recommendedName>
</protein>
<dbReference type="Ensembl" id="ENSCCRT00010028982.1">
    <property type="protein sequence ID" value="ENSCCRP00010026405.1"/>
    <property type="gene ID" value="ENSCCRG00010011354.1"/>
</dbReference>
<organism evidence="4 5">
    <name type="scientific">Cyprinus carpio</name>
    <name type="common">Common carp</name>
    <dbReference type="NCBI Taxonomy" id="7962"/>
    <lineage>
        <taxon>Eukaryota</taxon>
        <taxon>Metazoa</taxon>
        <taxon>Chordata</taxon>
        <taxon>Craniata</taxon>
        <taxon>Vertebrata</taxon>
        <taxon>Euteleostomi</taxon>
        <taxon>Actinopterygii</taxon>
        <taxon>Neopterygii</taxon>
        <taxon>Teleostei</taxon>
        <taxon>Ostariophysi</taxon>
        <taxon>Cypriniformes</taxon>
        <taxon>Cyprinidae</taxon>
        <taxon>Cyprininae</taxon>
        <taxon>Cyprinus</taxon>
    </lineage>
</organism>
<dbReference type="CDD" id="cd01650">
    <property type="entry name" value="RT_nLTR_like"/>
    <property type="match status" value="1"/>
</dbReference>
<dbReference type="Gene3D" id="3.60.10.10">
    <property type="entry name" value="Endonuclease/exonuclease/phosphatase"/>
    <property type="match status" value="1"/>
</dbReference>
<dbReference type="PANTHER" id="PTHR47510:SF3">
    <property type="entry name" value="ENDO_EXONUCLEASE_PHOSPHATASE DOMAIN-CONTAINING PROTEIN"/>
    <property type="match status" value="1"/>
</dbReference>
<dbReference type="InterPro" id="IPR015095">
    <property type="entry name" value="AlkB_hom8_N"/>
</dbReference>
<sequence>MAARTHREAQRLTRFRIIVLIYLVISFVFARFSYANYSYSKQSLLDINKRCSNVVLDHPFDFNELPPELLRSPRTSGSLAPTGSARRRRRDHKQRRGKRGGLRAKLRLNPHRPALPSIFLANVRSLMNKMDELKIWTLTQKWLMDCNVMFFTETWLCNDVPNSVVHMDGRSFFRADRVAATSGKNKGGGVCIYVNKSWCTDSVIVDTYCSADLEFLIIKCRPFYLPREFTCIIAAAVYVPPDANANVAMKELCAAISKLQTLHPDGAFIVAGDFNHCTLRSVLPKFHQNVSCTTRGHKTLDHVYTNVTDAYKVTPLPHLGQSDHLSLFLLPMYTPVIKCVKPTIRTVKIWLEGADSTLQHQFQHTDWSEFAAQATTDSQINIDIYTNSVLEHINRCVGRVTTHKKIKIFPNQKPWMNREVRLLLKARDAAFRSGDREAYSSARANLRKGICQAKLAHKQRIEEHFNSSDPRRMWQGIQSITDYKPPNTVPPSSTASLPDELNHFYARFDKNNKEISLKAEHQSSELPLTLSTSAVYSTLCKVNARKAAGPDGIPGRVLKACAEQLAEVFTDIFNLSLAQTTVPTIFKTSTIVPVPKHSTASVPNDFRPVALTPIIAKCFERLIASHLKSCLPATLDPFQFAYRCNRSTEDAISTALHSALTHLDSQNTHVRMLFIDFSSAFNTVIPPKLISKLSQLGISTSICNWILDFLTNRPQSVKLDNLSSSIITLNTGVPQGCVLSPLLYSLFTHDCVPVYGSNTIIKFADDTTVVGLIKDDDESAYRDEVQHLAVWCATNNLELNTQKTKEIIVDFRRTRSHAHTPIYINGAVVERVSSFKFLGIHISDDLTWSHNTSTLVKKAQQRLYFLRSLKKVHLSPRILVEFYRCTIESILTNCISVWYSNCSASDRKALQRVVKTAQRITGTQLTSIENIYQKRCLGRARNIIKDASHPNHGLFTLLPSGRRYRSLRSRTSRLRKSFFPEAVTLLNATPPI</sequence>
<reference evidence="4" key="1">
    <citation type="submission" date="2025-08" db="UniProtKB">
        <authorList>
            <consortium name="Ensembl"/>
        </authorList>
    </citation>
    <scope>IDENTIFICATION</scope>
</reference>
<dbReference type="InterPro" id="IPR000477">
    <property type="entry name" value="RT_dom"/>
</dbReference>
<dbReference type="InterPro" id="IPR005135">
    <property type="entry name" value="Endo/exonuclease/phosphatase"/>
</dbReference>
<proteinExistence type="predicted"/>
<keyword evidence="5" id="KW-1185">Reference proteome</keyword>
<keyword evidence="2" id="KW-0472">Membrane</keyword>
<dbReference type="Proteomes" id="UP000694427">
    <property type="component" value="Unplaced"/>
</dbReference>
<evidence type="ECO:0000259" key="3">
    <source>
        <dbReference type="PROSITE" id="PS50878"/>
    </source>
</evidence>
<feature type="compositionally biased region" description="Basic residues" evidence="1">
    <location>
        <begin position="85"/>
        <end position="102"/>
    </location>
</feature>
<evidence type="ECO:0000256" key="2">
    <source>
        <dbReference type="SAM" id="Phobius"/>
    </source>
</evidence>
<evidence type="ECO:0000313" key="4">
    <source>
        <dbReference type="Ensembl" id="ENSCCRP00010026405.1"/>
    </source>
</evidence>
<feature type="domain" description="Reverse transcriptase" evidence="3">
    <location>
        <begin position="575"/>
        <end position="842"/>
    </location>
</feature>
<reference evidence="4" key="2">
    <citation type="submission" date="2025-09" db="UniProtKB">
        <authorList>
            <consortium name="Ensembl"/>
        </authorList>
    </citation>
    <scope>IDENTIFICATION</scope>
</reference>
<dbReference type="PANTHER" id="PTHR47510">
    <property type="entry name" value="REVERSE TRANSCRIPTASE DOMAIN-CONTAINING PROTEIN"/>
    <property type="match status" value="1"/>
</dbReference>
<keyword evidence="2" id="KW-1133">Transmembrane helix</keyword>
<dbReference type="InterPro" id="IPR043502">
    <property type="entry name" value="DNA/RNA_pol_sf"/>
</dbReference>
<dbReference type="PROSITE" id="PS50878">
    <property type="entry name" value="RT_POL"/>
    <property type="match status" value="1"/>
</dbReference>
<dbReference type="Pfam" id="PF00078">
    <property type="entry name" value="RVT_1"/>
    <property type="match status" value="1"/>
</dbReference>